<dbReference type="InterPro" id="IPR000467">
    <property type="entry name" value="G_patch_dom"/>
</dbReference>
<organism evidence="5">
    <name type="scientific">Gongylonema pulchrum</name>
    <dbReference type="NCBI Taxonomy" id="637853"/>
    <lineage>
        <taxon>Eukaryota</taxon>
        <taxon>Metazoa</taxon>
        <taxon>Ecdysozoa</taxon>
        <taxon>Nematoda</taxon>
        <taxon>Chromadorea</taxon>
        <taxon>Rhabditida</taxon>
        <taxon>Spirurina</taxon>
        <taxon>Spiruromorpha</taxon>
        <taxon>Spiruroidea</taxon>
        <taxon>Gongylonematidae</taxon>
        <taxon>Gongylonema</taxon>
    </lineage>
</organism>
<dbReference type="OrthoDB" id="4822at2759"/>
<dbReference type="Proteomes" id="UP000271098">
    <property type="component" value="Unassembled WGS sequence"/>
</dbReference>
<dbReference type="Pfam" id="PF01585">
    <property type="entry name" value="G-patch"/>
    <property type="match status" value="1"/>
</dbReference>
<feature type="compositionally biased region" description="Acidic residues" evidence="1">
    <location>
        <begin position="1"/>
        <end position="10"/>
    </location>
</feature>
<dbReference type="AlphaFoldDB" id="A0A183DRV0"/>
<reference evidence="3 4" key="2">
    <citation type="submission" date="2018-11" db="EMBL/GenBank/DDBJ databases">
        <authorList>
            <consortium name="Pathogen Informatics"/>
        </authorList>
    </citation>
    <scope>NUCLEOTIDE SEQUENCE [LARGE SCALE GENOMIC DNA]</scope>
</reference>
<dbReference type="InterPro" id="IPR022159">
    <property type="entry name" value="STIP/TFIP11_N"/>
</dbReference>
<dbReference type="SMART" id="SM00443">
    <property type="entry name" value="G_patch"/>
    <property type="match status" value="1"/>
</dbReference>
<evidence type="ECO:0000313" key="5">
    <source>
        <dbReference type="WBParaSite" id="GPUH_0001145501-mRNA-1"/>
    </source>
</evidence>
<sequence>MMDEDEDEGMESFSISDRDLHYAMNPGSSRGLSKNQQLYGIWADREASDEEDLPHAGFGFGGVKKRGKNYSSPVTFVSGGVKHGNKIEETHNTFKNSKPCVYLRAAHSTVDPQKFADWAKYSKSEVIMKMMRKMGYVPGQGLGANKQGIVEPIQAFLRPGRAAVGAYGKETKGPKFGESAAEAQKRATGGAAEEDEAEAPTKRGNWKKTGAKKDVKYQYKTVDEVIAEGGPIKQRFGGESTGVKVCFLTQHRLQLSISLCFEQVHPLISAL</sequence>
<evidence type="ECO:0000313" key="3">
    <source>
        <dbReference type="EMBL" id="VDN18784.1"/>
    </source>
</evidence>
<evidence type="ECO:0000259" key="2">
    <source>
        <dbReference type="PROSITE" id="PS50174"/>
    </source>
</evidence>
<dbReference type="Pfam" id="PF12457">
    <property type="entry name" value="TIP_N"/>
    <property type="match status" value="1"/>
</dbReference>
<dbReference type="GO" id="GO:0003676">
    <property type="term" value="F:nucleic acid binding"/>
    <property type="evidence" value="ECO:0007669"/>
    <property type="project" value="InterPro"/>
</dbReference>
<dbReference type="GO" id="GO:0071008">
    <property type="term" value="C:U2-type post-mRNA release spliceosomal complex"/>
    <property type="evidence" value="ECO:0007669"/>
    <property type="project" value="TreeGrafter"/>
</dbReference>
<accession>A0A183DRV0</accession>
<dbReference type="PROSITE" id="PS50174">
    <property type="entry name" value="G_PATCH"/>
    <property type="match status" value="1"/>
</dbReference>
<feature type="compositionally biased region" description="Polar residues" evidence="1">
    <location>
        <begin position="26"/>
        <end position="35"/>
    </location>
</feature>
<feature type="region of interest" description="Disordered" evidence="1">
    <location>
        <begin position="169"/>
        <end position="207"/>
    </location>
</feature>
<dbReference type="GO" id="GO:0000390">
    <property type="term" value="P:spliceosomal complex disassembly"/>
    <property type="evidence" value="ECO:0007669"/>
    <property type="project" value="InterPro"/>
</dbReference>
<gene>
    <name evidence="3" type="ORF">GPUH_LOCUS11441</name>
</gene>
<dbReference type="PANTHER" id="PTHR23329:SF1">
    <property type="entry name" value="TUFTELIN-INTERACTING PROTEIN 11"/>
    <property type="match status" value="1"/>
</dbReference>
<feature type="region of interest" description="Disordered" evidence="1">
    <location>
        <begin position="1"/>
        <end position="35"/>
    </location>
</feature>
<name>A0A183DRV0_9BILA</name>
<feature type="domain" description="G-patch" evidence="2">
    <location>
        <begin position="123"/>
        <end position="169"/>
    </location>
</feature>
<dbReference type="WBParaSite" id="GPUH_0001145501-mRNA-1">
    <property type="protein sequence ID" value="GPUH_0001145501-mRNA-1"/>
    <property type="gene ID" value="GPUH_0001145501"/>
</dbReference>
<evidence type="ECO:0000256" key="1">
    <source>
        <dbReference type="SAM" id="MobiDB-lite"/>
    </source>
</evidence>
<reference evidence="5" key="1">
    <citation type="submission" date="2016-06" db="UniProtKB">
        <authorList>
            <consortium name="WormBaseParasite"/>
        </authorList>
    </citation>
    <scope>IDENTIFICATION</scope>
</reference>
<dbReference type="PANTHER" id="PTHR23329">
    <property type="entry name" value="TUFTELIN-INTERACTING PROTEIN 11-RELATED"/>
    <property type="match status" value="1"/>
</dbReference>
<dbReference type="InterPro" id="IPR045211">
    <property type="entry name" value="TFP11/STIP/Ntr1"/>
</dbReference>
<evidence type="ECO:0000313" key="4">
    <source>
        <dbReference type="Proteomes" id="UP000271098"/>
    </source>
</evidence>
<dbReference type="EMBL" id="UYRT01078558">
    <property type="protein sequence ID" value="VDN18784.1"/>
    <property type="molecule type" value="Genomic_DNA"/>
</dbReference>
<keyword evidence="4" id="KW-1185">Reference proteome</keyword>
<protein>
    <submittedName>
        <fullName evidence="5">G-patch domain-containing protein</fullName>
    </submittedName>
</protein>
<proteinExistence type="predicted"/>